<dbReference type="EMBL" id="FNXE01000009">
    <property type="protein sequence ID" value="SEH69717.1"/>
    <property type="molecule type" value="Genomic_DNA"/>
</dbReference>
<feature type="chain" id="PRO_5011491089" description="Outer membrane protein beta-barrel domain-containing protein" evidence="1">
    <location>
        <begin position="19"/>
        <end position="147"/>
    </location>
</feature>
<reference evidence="2 3" key="1">
    <citation type="submission" date="2016-10" db="EMBL/GenBank/DDBJ databases">
        <authorList>
            <person name="de Groot N.N."/>
        </authorList>
    </citation>
    <scope>NUCLEOTIDE SEQUENCE [LARGE SCALE GENOMIC DNA]</scope>
    <source>
        <strain evidence="2 3">CGMCC 1.10825</strain>
    </source>
</reference>
<dbReference type="STRING" id="1159016.SAMN02927937_00914"/>
<dbReference type="OrthoDB" id="708993at2"/>
<feature type="signal peptide" evidence="1">
    <location>
        <begin position="1"/>
        <end position="18"/>
    </location>
</feature>
<proteinExistence type="predicted"/>
<evidence type="ECO:0000313" key="3">
    <source>
        <dbReference type="Proteomes" id="UP000199634"/>
    </source>
</evidence>
<keyword evidence="3" id="KW-1185">Reference proteome</keyword>
<keyword evidence="1" id="KW-0732">Signal</keyword>
<gene>
    <name evidence="2" type="ORF">SAMN02927937_00914</name>
</gene>
<name>A0A1H6K3Y7_9FLAO</name>
<dbReference type="RefSeq" id="WP_091096801.1">
    <property type="nucleotide sequence ID" value="NZ_FNXE01000009.1"/>
</dbReference>
<dbReference type="Proteomes" id="UP000199634">
    <property type="component" value="Unassembled WGS sequence"/>
</dbReference>
<protein>
    <recommendedName>
        <fullName evidence="4">Outer membrane protein beta-barrel domain-containing protein</fullName>
    </recommendedName>
</protein>
<accession>A0A1H6K3Y7</accession>
<dbReference type="AlphaFoldDB" id="A0A1H6K3Y7"/>
<evidence type="ECO:0000256" key="1">
    <source>
        <dbReference type="SAM" id="SignalP"/>
    </source>
</evidence>
<sequence length="147" mass="16166">MKKIFLSIALLTGICVNAQDFLIGPTVSYQSQAGNLLKVGGYYLQPLAGDSFGFKLEANAQFAYFREQFRVIPEGSFTFYPTFNNLILPFVEGELTPYTVTPKIGLSFATMIELGIGYGLDIETKQGLKPIKGFTFSLGLNFPLNAL</sequence>
<evidence type="ECO:0000313" key="2">
    <source>
        <dbReference type="EMBL" id="SEH69717.1"/>
    </source>
</evidence>
<evidence type="ECO:0008006" key="4">
    <source>
        <dbReference type="Google" id="ProtNLM"/>
    </source>
</evidence>
<organism evidence="2 3">
    <name type="scientific">Paenimyroides marinum</name>
    <dbReference type="NCBI Taxonomy" id="1159016"/>
    <lineage>
        <taxon>Bacteria</taxon>
        <taxon>Pseudomonadati</taxon>
        <taxon>Bacteroidota</taxon>
        <taxon>Flavobacteriia</taxon>
        <taxon>Flavobacteriales</taxon>
        <taxon>Flavobacteriaceae</taxon>
        <taxon>Paenimyroides</taxon>
    </lineage>
</organism>